<accession>A0A5Q0QCC8</accession>
<dbReference type="KEGG" id="sphe:GFH32_11730"/>
<reference evidence="1 2" key="1">
    <citation type="submission" date="2019-10" db="EMBL/GenBank/DDBJ databases">
        <authorList>
            <person name="Dong K."/>
        </authorList>
    </citation>
    <scope>NUCLEOTIDE SEQUENCE [LARGE SCALE GENOMIC DNA]</scope>
    <source>
        <strain evidence="2">dk4302</strain>
    </source>
</reference>
<evidence type="ECO:0000313" key="1">
    <source>
        <dbReference type="EMBL" id="QGA26944.1"/>
    </source>
</evidence>
<organism evidence="1 2">
    <name type="scientific">Sphingobacterium zhuxiongii</name>
    <dbReference type="NCBI Taxonomy" id="2662364"/>
    <lineage>
        <taxon>Bacteria</taxon>
        <taxon>Pseudomonadati</taxon>
        <taxon>Bacteroidota</taxon>
        <taxon>Sphingobacteriia</taxon>
        <taxon>Sphingobacteriales</taxon>
        <taxon>Sphingobacteriaceae</taxon>
        <taxon>Sphingobacterium</taxon>
    </lineage>
</organism>
<dbReference type="EMBL" id="CP045652">
    <property type="protein sequence ID" value="QGA26944.1"/>
    <property type="molecule type" value="Genomic_DNA"/>
</dbReference>
<dbReference type="Proteomes" id="UP000326921">
    <property type="component" value="Chromosome"/>
</dbReference>
<sequence>MSETQSNLSNKNYGYHMVVSTTGIALDARMKEWLANLHLKPFTQAFLSTTERQQPILTDFDKLQEKLKFNPFELPTDIPITDERIKRLQDQNFKFAFQIELGLPDFPISNIPPVIELNQEGTNVTYNMICKSFHVIALEQNDKGELQWISLSQSQQYNLWVFQFKVNLDLRSASIDSHFDDLPEKTKAAIKNYGKDLFSIQQLFLDLNVAHLSQEPKIDGLDPNSMAYRYLKEIFIKCYINELASNGGIMLGFAALGQKSPRISESFVPTDLNFVVSAHKDRNGNPSNLYKAYTLNYLLMSKGSLMPYGRPFSWNWVEQEKIGQYAGVVSINKEVFRDYLNQVFSSSLPNILKTPDVSFKAYCLSVEFGYGIKPNYSPYSYQLHDYKPDQILTFNYQSNDSAKDYKFCGYIIWGNIKCEYNVNSDVFLIGNTIRLETIITVYLNIGIEGGSVKGNFCKTKVVTNYQIAVDSYGQISCDWGDGPRITDESDKIEIGFYTKLITAGQITKTVNEVKQDVKNYVNRYIQNDSSQILKLLNGGSAWVFPGSNTFSFLNAKFSDNQDLVANVIYTSTALKPEQIKTILSAVRKDPSLLYSPTPEFILSLEGK</sequence>
<gene>
    <name evidence="1" type="ORF">GFH32_11730</name>
</gene>
<name>A0A5Q0QCC8_9SPHI</name>
<keyword evidence="2" id="KW-1185">Reference proteome</keyword>
<protein>
    <submittedName>
        <fullName evidence="1">Uncharacterized protein</fullName>
    </submittedName>
</protein>
<evidence type="ECO:0000313" key="2">
    <source>
        <dbReference type="Proteomes" id="UP000326921"/>
    </source>
</evidence>
<dbReference type="RefSeq" id="WP_153511786.1">
    <property type="nucleotide sequence ID" value="NZ_CP045652.1"/>
</dbReference>
<proteinExistence type="predicted"/>
<dbReference type="AlphaFoldDB" id="A0A5Q0QCC8"/>